<feature type="region of interest" description="Disordered" evidence="1">
    <location>
        <begin position="1"/>
        <end position="21"/>
    </location>
</feature>
<gene>
    <name evidence="2" type="ORF">DI628_02455</name>
</gene>
<sequence length="109" mass="12416">MTQTANRTSQPQRAIPEEGDEPVHYTIDGTEEPSPQGRLVLVLEHELSEASRTSLHNVLKNIMNQDDVTMISGLSRASMLQAEQMGNGLFYNRKEYLSPEQAFRMLPWR</sequence>
<dbReference type="Proteomes" id="UP000320948">
    <property type="component" value="Unassembled WGS sequence"/>
</dbReference>
<evidence type="ECO:0000256" key="1">
    <source>
        <dbReference type="SAM" id="MobiDB-lite"/>
    </source>
</evidence>
<feature type="compositionally biased region" description="Polar residues" evidence="1">
    <location>
        <begin position="1"/>
        <end position="12"/>
    </location>
</feature>
<evidence type="ECO:0000313" key="3">
    <source>
        <dbReference type="Proteomes" id="UP000320948"/>
    </source>
</evidence>
<comment type="caution">
    <text evidence="2">The sequence shown here is derived from an EMBL/GenBank/DDBJ whole genome shotgun (WGS) entry which is preliminary data.</text>
</comment>
<protein>
    <submittedName>
        <fullName evidence="2">Uncharacterized protein</fullName>
    </submittedName>
</protein>
<name>A0A6N4RBU3_BLAVI</name>
<dbReference type="AlphaFoldDB" id="A0A6N4RBU3"/>
<proteinExistence type="predicted"/>
<dbReference type="EMBL" id="VAFM01000001">
    <property type="protein sequence ID" value="TKW61502.1"/>
    <property type="molecule type" value="Genomic_DNA"/>
</dbReference>
<reference evidence="2 3" key="1">
    <citation type="journal article" date="2017" name="Nat. Commun.">
        <title>In situ click chemistry generation of cyclooxygenase-2 inhibitors.</title>
        <authorList>
            <person name="Bhardwaj A."/>
            <person name="Kaur J."/>
            <person name="Wuest M."/>
            <person name="Wuest F."/>
        </authorList>
    </citation>
    <scope>NUCLEOTIDE SEQUENCE [LARGE SCALE GENOMIC DNA]</scope>
    <source>
        <strain evidence="2">S2_018_000_R2_106</strain>
    </source>
</reference>
<organism evidence="2 3">
    <name type="scientific">Blastochloris viridis</name>
    <name type="common">Rhodopseudomonas viridis</name>
    <dbReference type="NCBI Taxonomy" id="1079"/>
    <lineage>
        <taxon>Bacteria</taxon>
        <taxon>Pseudomonadati</taxon>
        <taxon>Pseudomonadota</taxon>
        <taxon>Alphaproteobacteria</taxon>
        <taxon>Hyphomicrobiales</taxon>
        <taxon>Blastochloridaceae</taxon>
        <taxon>Blastochloris</taxon>
    </lineage>
</organism>
<accession>A0A6N4RBU3</accession>
<evidence type="ECO:0000313" key="2">
    <source>
        <dbReference type="EMBL" id="TKW61502.1"/>
    </source>
</evidence>